<dbReference type="AlphaFoldDB" id="A0A9W7GZ52"/>
<evidence type="ECO:0000313" key="9">
    <source>
        <dbReference type="EMBL" id="GMI68175.1"/>
    </source>
</evidence>
<dbReference type="FunFam" id="3.40.50.150:FF:000081">
    <property type="entry name" value="rRNA adenine N(6)-methyltransferase"/>
    <property type="match status" value="1"/>
</dbReference>
<dbReference type="NCBIfam" id="TIGR00755">
    <property type="entry name" value="ksgA"/>
    <property type="match status" value="1"/>
</dbReference>
<evidence type="ECO:0000313" key="10">
    <source>
        <dbReference type="Proteomes" id="UP001165190"/>
    </source>
</evidence>
<dbReference type="InterPro" id="IPR011530">
    <property type="entry name" value="rRNA_adenine_dimethylase"/>
</dbReference>
<dbReference type="InterPro" id="IPR020598">
    <property type="entry name" value="rRNA_Ade_methylase_Trfase_N"/>
</dbReference>
<evidence type="ECO:0000256" key="1">
    <source>
        <dbReference type="ARBA" id="ARBA00022552"/>
    </source>
</evidence>
<evidence type="ECO:0000256" key="5">
    <source>
        <dbReference type="ARBA" id="ARBA00022884"/>
    </source>
</evidence>
<feature type="binding site" evidence="6">
    <location>
        <position position="142"/>
    </location>
    <ligand>
        <name>S-adenosyl-L-methionine</name>
        <dbReference type="ChEBI" id="CHEBI:59789"/>
    </ligand>
</feature>
<comment type="similarity">
    <text evidence="6 7">Belongs to the class I-like SAM-binding methyltransferase superfamily. rRNA adenine N(6)-methyltransferase family.</text>
</comment>
<feature type="domain" description="Ribosomal RNA adenine methylase transferase N-terminal" evidence="8">
    <location>
        <begin position="73"/>
        <end position="242"/>
    </location>
</feature>
<accession>A0A9W7GZ52</accession>
<evidence type="ECO:0000256" key="3">
    <source>
        <dbReference type="ARBA" id="ARBA00022679"/>
    </source>
</evidence>
<proteinExistence type="inferred from homology"/>
<dbReference type="EC" id="2.1.1.-" evidence="7"/>
<dbReference type="SMART" id="SM00650">
    <property type="entry name" value="rADc"/>
    <property type="match status" value="1"/>
</dbReference>
<dbReference type="FunFam" id="1.10.8.480:FF:000008">
    <property type="entry name" value="rRNA adenine N(6)-methyltransferase"/>
    <property type="match status" value="1"/>
</dbReference>
<dbReference type="GO" id="GO:0000179">
    <property type="term" value="F:rRNA (adenine-N6,N6-)-dimethyltransferase activity"/>
    <property type="evidence" value="ECO:0007669"/>
    <property type="project" value="UniProtKB-UniRule"/>
</dbReference>
<keyword evidence="1 7" id="KW-0698">rRNA processing</keyword>
<feature type="binding site" evidence="6">
    <location>
        <position position="68"/>
    </location>
    <ligand>
        <name>S-adenosyl-L-methionine</name>
        <dbReference type="ChEBI" id="CHEBI:59789"/>
    </ligand>
</feature>
<evidence type="ECO:0000256" key="4">
    <source>
        <dbReference type="ARBA" id="ARBA00022691"/>
    </source>
</evidence>
<keyword evidence="10" id="KW-1185">Reference proteome</keyword>
<keyword evidence="2 6" id="KW-0489">Methyltransferase</keyword>
<protein>
    <recommendedName>
        <fullName evidence="7">rRNA adenine N(6)-methyltransferase</fullName>
        <ecNumber evidence="7">2.1.1.-</ecNumber>
    </recommendedName>
</protein>
<dbReference type="GO" id="GO:0003723">
    <property type="term" value="F:RNA binding"/>
    <property type="evidence" value="ECO:0007669"/>
    <property type="project" value="UniProtKB-UniRule"/>
</dbReference>
<reference evidence="9" key="1">
    <citation type="submission" date="2023-05" db="EMBL/GenBank/DDBJ databases">
        <title>Genome and transcriptome analyses reveal genes involved in the formation of fine ridges on petal epidermal cells in Hibiscus trionum.</title>
        <authorList>
            <person name="Koshimizu S."/>
            <person name="Masuda S."/>
            <person name="Ishii T."/>
            <person name="Shirasu K."/>
            <person name="Hoshino A."/>
            <person name="Arita M."/>
        </authorList>
    </citation>
    <scope>NUCLEOTIDE SEQUENCE</scope>
    <source>
        <strain evidence="9">Hamamatsu line</strain>
    </source>
</reference>
<dbReference type="OrthoDB" id="74991at2759"/>
<keyword evidence="3 6" id="KW-0808">Transferase</keyword>
<comment type="caution">
    <text evidence="9">The sequence shown here is derived from an EMBL/GenBank/DDBJ whole genome shotgun (WGS) entry which is preliminary data.</text>
</comment>
<dbReference type="Proteomes" id="UP001165190">
    <property type="component" value="Unassembled WGS sequence"/>
</dbReference>
<evidence type="ECO:0000259" key="8">
    <source>
        <dbReference type="SMART" id="SM00650"/>
    </source>
</evidence>
<sequence length="394" mass="44637">MFFKPKSTPTYISGLILFQNSRRNLRIISSHCSGKYDEEIDRNQEIRNTNENQQDHLYLYKSKGQHLLTNTRILDAIVRRSNVTTTDTVLEIGPGTGNLTVKLLEAAEKVVAVEIDRRMVDVLHKRVADIGLQDRLHVICKDAMKAEFPQFDLVVANIPYGISSPLIAKLVYGGNPFRSATLLLQKEFARRLLAKPGDSEFNRLAVNVKLVADVEFVMDVSKREFLPCPKVDSSVVIIRPKNEIPNVNLNEWCAFTRTCFSKKNKTLGATFKQKKKVIQLLKLAETRSSKRESALIGHNYEFDEYYDGNIEEDNNGEDNFASSCSDLEMNLFKDKIVGVLKKGGFEDKRPSKLSNEELLHLLSLFNQAGIYFHDHVKPNDSNNADDDFAAAYVS</sequence>
<dbReference type="SUPFAM" id="SSF53335">
    <property type="entry name" value="S-adenosyl-L-methionine-dependent methyltransferases"/>
    <property type="match status" value="1"/>
</dbReference>
<keyword evidence="4 6" id="KW-0949">S-adenosyl-L-methionine</keyword>
<dbReference type="GO" id="GO:0005739">
    <property type="term" value="C:mitochondrion"/>
    <property type="evidence" value="ECO:0007669"/>
    <property type="project" value="TreeGrafter"/>
</dbReference>
<dbReference type="InterPro" id="IPR029063">
    <property type="entry name" value="SAM-dependent_MTases_sf"/>
</dbReference>
<dbReference type="PANTHER" id="PTHR11727">
    <property type="entry name" value="DIMETHYLADENOSINE TRANSFERASE"/>
    <property type="match status" value="1"/>
</dbReference>
<dbReference type="PANTHER" id="PTHR11727:SF12">
    <property type="entry name" value="RIBOSOMAL RNA SMALL SUBUNIT METHYLTRANSFERASE, MITOCHONDRIAL"/>
    <property type="match status" value="1"/>
</dbReference>
<dbReference type="PROSITE" id="PS51689">
    <property type="entry name" value="SAM_RNA_A_N6_MT"/>
    <property type="match status" value="1"/>
</dbReference>
<keyword evidence="5 6" id="KW-0694">RNA-binding</keyword>
<dbReference type="InterPro" id="IPR001737">
    <property type="entry name" value="KsgA/Erm"/>
</dbReference>
<feature type="binding site" evidence="6">
    <location>
        <position position="157"/>
    </location>
    <ligand>
        <name>S-adenosyl-L-methionine</name>
        <dbReference type="ChEBI" id="CHEBI:59789"/>
    </ligand>
</feature>
<feature type="binding site" evidence="6">
    <location>
        <position position="93"/>
    </location>
    <ligand>
        <name>S-adenosyl-L-methionine</name>
        <dbReference type="ChEBI" id="CHEBI:59789"/>
    </ligand>
</feature>
<name>A0A9W7GZ52_HIBTR</name>
<evidence type="ECO:0000256" key="7">
    <source>
        <dbReference type="RuleBase" id="RU362106"/>
    </source>
</evidence>
<gene>
    <name evidence="9" type="ORF">HRI_000486800</name>
</gene>
<dbReference type="InterPro" id="IPR020596">
    <property type="entry name" value="rRNA_Ade_Mease_Trfase_CS"/>
</dbReference>
<feature type="binding site" evidence="6">
    <location>
        <position position="66"/>
    </location>
    <ligand>
        <name>S-adenosyl-L-methionine</name>
        <dbReference type="ChEBI" id="CHEBI:59789"/>
    </ligand>
</feature>
<evidence type="ECO:0000256" key="6">
    <source>
        <dbReference type="PROSITE-ProRule" id="PRU01026"/>
    </source>
</evidence>
<dbReference type="Gene3D" id="1.10.8.480">
    <property type="match status" value="1"/>
</dbReference>
<dbReference type="PROSITE" id="PS01131">
    <property type="entry name" value="RRNA_A_DIMETH"/>
    <property type="match status" value="1"/>
</dbReference>
<dbReference type="EMBL" id="BSYR01000006">
    <property type="protein sequence ID" value="GMI68175.1"/>
    <property type="molecule type" value="Genomic_DNA"/>
</dbReference>
<dbReference type="CDD" id="cd02440">
    <property type="entry name" value="AdoMet_MTases"/>
    <property type="match status" value="1"/>
</dbReference>
<feature type="binding site" evidence="6">
    <location>
        <position position="114"/>
    </location>
    <ligand>
        <name>S-adenosyl-L-methionine</name>
        <dbReference type="ChEBI" id="CHEBI:59789"/>
    </ligand>
</feature>
<organism evidence="9 10">
    <name type="scientific">Hibiscus trionum</name>
    <name type="common">Flower of an hour</name>
    <dbReference type="NCBI Taxonomy" id="183268"/>
    <lineage>
        <taxon>Eukaryota</taxon>
        <taxon>Viridiplantae</taxon>
        <taxon>Streptophyta</taxon>
        <taxon>Embryophyta</taxon>
        <taxon>Tracheophyta</taxon>
        <taxon>Spermatophyta</taxon>
        <taxon>Magnoliopsida</taxon>
        <taxon>eudicotyledons</taxon>
        <taxon>Gunneridae</taxon>
        <taxon>Pentapetalae</taxon>
        <taxon>rosids</taxon>
        <taxon>malvids</taxon>
        <taxon>Malvales</taxon>
        <taxon>Malvaceae</taxon>
        <taxon>Malvoideae</taxon>
        <taxon>Hibiscus</taxon>
    </lineage>
</organism>
<evidence type="ECO:0000256" key="2">
    <source>
        <dbReference type="ARBA" id="ARBA00022603"/>
    </source>
</evidence>
<dbReference type="Gene3D" id="3.40.50.150">
    <property type="entry name" value="Vaccinia Virus protein VP39"/>
    <property type="match status" value="1"/>
</dbReference>
<dbReference type="Pfam" id="PF00398">
    <property type="entry name" value="RrnaAD"/>
    <property type="match status" value="1"/>
</dbReference>